<keyword evidence="1" id="KW-0732">Signal</keyword>
<dbReference type="Proteomes" id="UP000479710">
    <property type="component" value="Unassembled WGS sequence"/>
</dbReference>
<name>A0A6G1CUD0_9ORYZ</name>
<dbReference type="EMBL" id="SPHZ02000008">
    <property type="protein sequence ID" value="KAF0903776.1"/>
    <property type="molecule type" value="Genomic_DNA"/>
</dbReference>
<comment type="caution">
    <text evidence="2">The sequence shown here is derived from an EMBL/GenBank/DDBJ whole genome shotgun (WGS) entry which is preliminary data.</text>
</comment>
<accession>A0A6G1CUD0</accession>
<organism evidence="2 3">
    <name type="scientific">Oryza meyeriana var. granulata</name>
    <dbReference type="NCBI Taxonomy" id="110450"/>
    <lineage>
        <taxon>Eukaryota</taxon>
        <taxon>Viridiplantae</taxon>
        <taxon>Streptophyta</taxon>
        <taxon>Embryophyta</taxon>
        <taxon>Tracheophyta</taxon>
        <taxon>Spermatophyta</taxon>
        <taxon>Magnoliopsida</taxon>
        <taxon>Liliopsida</taxon>
        <taxon>Poales</taxon>
        <taxon>Poaceae</taxon>
        <taxon>BOP clade</taxon>
        <taxon>Oryzoideae</taxon>
        <taxon>Oryzeae</taxon>
        <taxon>Oryzinae</taxon>
        <taxon>Oryza</taxon>
        <taxon>Oryza meyeriana</taxon>
    </lineage>
</organism>
<keyword evidence="3" id="KW-1185">Reference proteome</keyword>
<proteinExistence type="predicted"/>
<reference evidence="2 3" key="1">
    <citation type="submission" date="2019-11" db="EMBL/GenBank/DDBJ databases">
        <title>Whole genome sequence of Oryza granulata.</title>
        <authorList>
            <person name="Li W."/>
        </authorList>
    </citation>
    <scope>NUCLEOTIDE SEQUENCE [LARGE SCALE GENOMIC DNA]</scope>
    <source>
        <strain evidence="3">cv. Menghai</strain>
        <tissue evidence="2">Leaf</tissue>
    </source>
</reference>
<evidence type="ECO:0000313" key="3">
    <source>
        <dbReference type="Proteomes" id="UP000479710"/>
    </source>
</evidence>
<sequence length="62" mass="7169">MQTAALVLMTLLQPLCSLTGRLHFGRGSRRSRRDSRGHGRAVLWRNCRHVVVWRIRRGSSGW</sequence>
<gene>
    <name evidence="2" type="ORF">E2562_029884</name>
</gene>
<evidence type="ECO:0000256" key="1">
    <source>
        <dbReference type="SAM" id="SignalP"/>
    </source>
</evidence>
<evidence type="ECO:0000313" key="2">
    <source>
        <dbReference type="EMBL" id="KAF0903776.1"/>
    </source>
</evidence>
<feature type="signal peptide" evidence="1">
    <location>
        <begin position="1"/>
        <end position="17"/>
    </location>
</feature>
<feature type="chain" id="PRO_5026167445" evidence="1">
    <location>
        <begin position="18"/>
        <end position="62"/>
    </location>
</feature>
<dbReference type="AlphaFoldDB" id="A0A6G1CUD0"/>
<protein>
    <submittedName>
        <fullName evidence="2">Uncharacterized protein</fullName>
    </submittedName>
</protein>